<dbReference type="Gene3D" id="3.40.190.10">
    <property type="entry name" value="Periplasmic binding protein-like II"/>
    <property type="match status" value="1"/>
</dbReference>
<evidence type="ECO:0000256" key="4">
    <source>
        <dbReference type="ARBA" id="ARBA00022729"/>
    </source>
</evidence>
<dbReference type="PANTHER" id="PTHR30290">
    <property type="entry name" value="PERIPLASMIC BINDING COMPONENT OF ABC TRANSPORTER"/>
    <property type="match status" value="1"/>
</dbReference>
<keyword evidence="3" id="KW-0813">Transport</keyword>
<dbReference type="InterPro" id="IPR030678">
    <property type="entry name" value="Peptide/Ni-bd"/>
</dbReference>
<gene>
    <name evidence="8" type="ORF">J2Z76_000901</name>
</gene>
<dbReference type="InterPro" id="IPR000914">
    <property type="entry name" value="SBP_5_dom"/>
</dbReference>
<dbReference type="EMBL" id="JAGGKS010000002">
    <property type="protein sequence ID" value="MBP1925044.1"/>
    <property type="molecule type" value="Genomic_DNA"/>
</dbReference>
<dbReference type="Gene3D" id="3.10.105.10">
    <property type="entry name" value="Dipeptide-binding Protein, Domain 3"/>
    <property type="match status" value="1"/>
</dbReference>
<feature type="region of interest" description="Disordered" evidence="5">
    <location>
        <begin position="24"/>
        <end position="48"/>
    </location>
</feature>
<evidence type="ECO:0000256" key="2">
    <source>
        <dbReference type="ARBA" id="ARBA00005695"/>
    </source>
</evidence>
<dbReference type="Gene3D" id="3.90.76.10">
    <property type="entry name" value="Dipeptide-binding Protein, Domain 1"/>
    <property type="match status" value="1"/>
</dbReference>
<evidence type="ECO:0000313" key="8">
    <source>
        <dbReference type="EMBL" id="MBP1925044.1"/>
    </source>
</evidence>
<dbReference type="Proteomes" id="UP001519342">
    <property type="component" value="Unassembled WGS sequence"/>
</dbReference>
<dbReference type="PANTHER" id="PTHR30290:SF10">
    <property type="entry name" value="PERIPLASMIC OLIGOPEPTIDE-BINDING PROTEIN-RELATED"/>
    <property type="match status" value="1"/>
</dbReference>
<evidence type="ECO:0000256" key="3">
    <source>
        <dbReference type="ARBA" id="ARBA00022448"/>
    </source>
</evidence>
<dbReference type="CDD" id="cd08504">
    <property type="entry name" value="PBP2_OppA"/>
    <property type="match status" value="1"/>
</dbReference>
<protein>
    <submittedName>
        <fullName evidence="8">Oligopeptide transport system substrate-binding protein</fullName>
    </submittedName>
</protein>
<dbReference type="PIRSF" id="PIRSF002741">
    <property type="entry name" value="MppA"/>
    <property type="match status" value="1"/>
</dbReference>
<dbReference type="PROSITE" id="PS51257">
    <property type="entry name" value="PROKAR_LIPOPROTEIN"/>
    <property type="match status" value="1"/>
</dbReference>
<evidence type="ECO:0000256" key="1">
    <source>
        <dbReference type="ARBA" id="ARBA00004196"/>
    </source>
</evidence>
<evidence type="ECO:0000259" key="7">
    <source>
        <dbReference type="Pfam" id="PF00496"/>
    </source>
</evidence>
<keyword evidence="9" id="KW-1185">Reference proteome</keyword>
<feature type="compositionally biased region" description="Low complexity" evidence="5">
    <location>
        <begin position="27"/>
        <end position="43"/>
    </location>
</feature>
<feature type="signal peptide" evidence="6">
    <location>
        <begin position="1"/>
        <end position="19"/>
    </location>
</feature>
<dbReference type="InterPro" id="IPR039424">
    <property type="entry name" value="SBP_5"/>
</dbReference>
<evidence type="ECO:0000256" key="5">
    <source>
        <dbReference type="SAM" id="MobiDB-lite"/>
    </source>
</evidence>
<evidence type="ECO:0000256" key="6">
    <source>
        <dbReference type="SAM" id="SignalP"/>
    </source>
</evidence>
<reference evidence="8 9" key="1">
    <citation type="submission" date="2021-03" db="EMBL/GenBank/DDBJ databases">
        <title>Genomic Encyclopedia of Type Strains, Phase IV (KMG-IV): sequencing the most valuable type-strain genomes for metagenomic binning, comparative biology and taxonomic classification.</title>
        <authorList>
            <person name="Goeker M."/>
        </authorList>
    </citation>
    <scope>NUCLEOTIDE SEQUENCE [LARGE SCALE GENOMIC DNA]</scope>
    <source>
        <strain evidence="8 9">DSM 24004</strain>
    </source>
</reference>
<name>A0ABS4GBK0_9FIRM</name>
<dbReference type="Pfam" id="PF00496">
    <property type="entry name" value="SBP_bac_5"/>
    <property type="match status" value="1"/>
</dbReference>
<dbReference type="SUPFAM" id="SSF53850">
    <property type="entry name" value="Periplasmic binding protein-like II"/>
    <property type="match status" value="1"/>
</dbReference>
<feature type="chain" id="PRO_5045835639" evidence="6">
    <location>
        <begin position="20"/>
        <end position="589"/>
    </location>
</feature>
<proteinExistence type="inferred from homology"/>
<comment type="subcellular location">
    <subcellularLocation>
        <location evidence="1">Cell envelope</location>
    </subcellularLocation>
</comment>
<comment type="similarity">
    <text evidence="2">Belongs to the bacterial solute-binding protein 5 family.</text>
</comment>
<sequence length="589" mass="65119">MFKKVVSMLIVLTMVLSLAVGCSQPQETTPPAETPAETPGETPAPEEPAAEADTLVWNLGADPKTFDPGLNNASDGGHIINNMFEGLMRDTGTGLEPGIAESYEISANAEGAEGTVYTFKIREGAKWSDGQPVTAKDFEYSWKRVCDPATASEYSFIMAPYIKGANDYLNGTGSRDDMAVSSPDDSTLVVELNFPVPYFLSLTTFYTYLPVREDIVTANGEGWEKKPETCISNGPFKLEEYQTGSHISLVKNENYWDADNVKLEKIKALMIVEATTALSGYENGEIAVLDSGAIPQDEIPRLKAEDPYFSIAPRVGTYYGIFNVDAEPTNDIRVRKALTLAIDQKQICEQVAKGGQLPATGFIPPSLSYSTGESCRQLDADGNPVEEYGLDPNKAQVEEAQALLAEAGYPNGEGFPSITFLYNTNENHKKIAEALQEMWKANLNIDVELRNEEWATFQDTRRLGDFTLARGGWLGDYDDPMTMLDLYTSYSGNNDAQWRWNLQPTVASHDTVLNETNKEFDEVIAAAQLATGTERDALLKRAEEIMAEEFITFNIYYYTYVQVIDESVVEGVNRTTMGQFIFKDSELVK</sequence>
<feature type="domain" description="Solute-binding protein family 5" evidence="7">
    <location>
        <begin position="95"/>
        <end position="494"/>
    </location>
</feature>
<comment type="caution">
    <text evidence="8">The sequence shown here is derived from an EMBL/GenBank/DDBJ whole genome shotgun (WGS) entry which is preliminary data.</text>
</comment>
<dbReference type="RefSeq" id="WP_209510796.1">
    <property type="nucleotide sequence ID" value="NZ_JAGGKS010000002.1"/>
</dbReference>
<keyword evidence="4 6" id="KW-0732">Signal</keyword>
<evidence type="ECO:0000313" key="9">
    <source>
        <dbReference type="Proteomes" id="UP001519342"/>
    </source>
</evidence>
<organism evidence="8 9">
    <name type="scientific">Sedimentibacter acidaminivorans</name>
    <dbReference type="NCBI Taxonomy" id="913099"/>
    <lineage>
        <taxon>Bacteria</taxon>
        <taxon>Bacillati</taxon>
        <taxon>Bacillota</taxon>
        <taxon>Tissierellia</taxon>
        <taxon>Sedimentibacter</taxon>
    </lineage>
</organism>
<accession>A0ABS4GBK0</accession>